<dbReference type="GO" id="GO:0005524">
    <property type="term" value="F:ATP binding"/>
    <property type="evidence" value="ECO:0007669"/>
    <property type="project" value="UniProtKB-KW"/>
</dbReference>
<keyword evidence="3" id="KW-0962">Peroxisome biogenesis</keyword>
<dbReference type="InterPro" id="IPR003593">
    <property type="entry name" value="AAA+_ATPase"/>
</dbReference>
<dbReference type="Gene3D" id="3.40.50.300">
    <property type="entry name" value="P-loop containing nucleotide triphosphate hydrolases"/>
    <property type="match status" value="2"/>
</dbReference>
<evidence type="ECO:0000259" key="11">
    <source>
        <dbReference type="SMART" id="SM00382"/>
    </source>
</evidence>
<name>A0A9J2PT87_ASCLU</name>
<keyword evidence="12" id="KW-1185">Reference proteome</keyword>
<dbReference type="Proteomes" id="UP000036681">
    <property type="component" value="Unplaced"/>
</dbReference>
<feature type="domain" description="AAA+ ATPase" evidence="11">
    <location>
        <begin position="499"/>
        <end position="636"/>
    </location>
</feature>
<dbReference type="FunFam" id="3.40.50.300:FF:000109">
    <property type="entry name" value="Peroxisomal biogenesis factor 6"/>
    <property type="match status" value="1"/>
</dbReference>
<dbReference type="SUPFAM" id="SSF52540">
    <property type="entry name" value="P-loop containing nucleoside triphosphate hydrolases"/>
    <property type="match status" value="2"/>
</dbReference>
<dbReference type="Pfam" id="PF17862">
    <property type="entry name" value="AAA_lid_3"/>
    <property type="match status" value="1"/>
</dbReference>
<evidence type="ECO:0000256" key="3">
    <source>
        <dbReference type="ARBA" id="ARBA00022593"/>
    </source>
</evidence>
<evidence type="ECO:0000256" key="7">
    <source>
        <dbReference type="ARBA" id="ARBA00023136"/>
    </source>
</evidence>
<keyword evidence="4" id="KW-0547">Nucleotide-binding</keyword>
<dbReference type="Gene3D" id="1.10.8.60">
    <property type="match status" value="2"/>
</dbReference>
<comment type="subcellular location">
    <subcellularLocation>
        <location evidence="1">Membrane</location>
    </subcellularLocation>
</comment>
<dbReference type="SMART" id="SM00382">
    <property type="entry name" value="AAA"/>
    <property type="match status" value="2"/>
</dbReference>
<keyword evidence="5" id="KW-0378">Hydrolase</keyword>
<accession>A0A9J2PT87</accession>
<proteinExistence type="inferred from homology"/>
<evidence type="ECO:0000313" key="12">
    <source>
        <dbReference type="Proteomes" id="UP000036681"/>
    </source>
</evidence>
<evidence type="ECO:0000256" key="2">
    <source>
        <dbReference type="ARBA" id="ARBA00006914"/>
    </source>
</evidence>
<evidence type="ECO:0000256" key="8">
    <source>
        <dbReference type="ARBA" id="ARBA00034811"/>
    </source>
</evidence>
<evidence type="ECO:0000256" key="10">
    <source>
        <dbReference type="ARBA" id="ARBA00048778"/>
    </source>
</evidence>
<evidence type="ECO:0000256" key="9">
    <source>
        <dbReference type="ARBA" id="ARBA00034920"/>
    </source>
</evidence>
<evidence type="ECO:0000256" key="6">
    <source>
        <dbReference type="ARBA" id="ARBA00022840"/>
    </source>
</evidence>
<dbReference type="InterPro" id="IPR041569">
    <property type="entry name" value="AAA_lid_3"/>
</dbReference>
<dbReference type="InterPro" id="IPR050168">
    <property type="entry name" value="AAA_ATPase_domain"/>
</dbReference>
<dbReference type="GO" id="GO:0005829">
    <property type="term" value="C:cytosol"/>
    <property type="evidence" value="ECO:0007669"/>
    <property type="project" value="TreeGrafter"/>
</dbReference>
<protein>
    <recommendedName>
        <fullName evidence="8">Peroxisomal ATPase PEX6</fullName>
    </recommendedName>
    <alternativeName>
        <fullName evidence="9">Peroxin-6</fullName>
    </alternativeName>
</protein>
<sequence length="724" mass="81018">MEMPLSQRENIIKYIRIAPFVIFYFRISISRNSMNRRRIIVRVLPYSLSANDFDADRLVNYEFYIGGFRVIWISNRIAFAYSLKSSSIYRFLFRSPTSDEHIERYLYVRIASQKLNHFGEAFITRLCYFNMFSNLSPIRDNFIVEGVSNVDAPIITAEYAHIAMLKSPLYIESDLSVQIRQYFSTSRLMSVGDVFAVENIRRMIDDREVVFFKVSSICASVPYMPPKCFIPEPLRKVAHRLYSLINAHTSIYTDRTLSVLLSGIPGSGRKLLLTYLASIAYLNIIDVDCLELWSEVAGTSEAKIKAAFHRAATYEQFCLVIFSNIDVIGLDPITGEVDCRVCACVERCIHECHACAIVFTCDRRCIPTLSASLRSLFLYEIDLANLEEQDRAEVFINELSTPNDVDIQSVARHTSGFVLAELHTVIADALYRKHATNSAILLTEHIEWAIDLRNQSFVDSIGAPRIPNITWDDVGGLTDVKAIICESLEMSLRGGKGLKRSGVILYGPPGCGKTLTAKAVANEFKVTFLSVKGPELLNKYVGQSECNVRKVFERAKLASPCVVFFDELDSLAPNRGRSGDSAGVADRIVSQLLSELDSLGDSKIFVLGATNRPDLLDPSLLMPGRFDKIIRVDGGVDAETKERVLRAVSRNVNFATDVDLANIARQCSGWMSGADLYAIISRATMHAIRARVEQIESGISSLEECPIVITNVDLSAALNEVWLL</sequence>
<dbReference type="PANTHER" id="PTHR23077:SF9">
    <property type="entry name" value="PEROXISOMAL ATPASE PEX6"/>
    <property type="match status" value="1"/>
</dbReference>
<feature type="domain" description="AAA+ ATPase" evidence="11">
    <location>
        <begin position="255"/>
        <end position="387"/>
    </location>
</feature>
<dbReference type="GO" id="GO:0016558">
    <property type="term" value="P:protein import into peroxisome matrix"/>
    <property type="evidence" value="ECO:0007669"/>
    <property type="project" value="TreeGrafter"/>
</dbReference>
<comment type="catalytic activity">
    <reaction evidence="10">
        <text>ATP + H2O = ADP + phosphate + H(+)</text>
        <dbReference type="Rhea" id="RHEA:13065"/>
        <dbReference type="ChEBI" id="CHEBI:15377"/>
        <dbReference type="ChEBI" id="CHEBI:15378"/>
        <dbReference type="ChEBI" id="CHEBI:30616"/>
        <dbReference type="ChEBI" id="CHEBI:43474"/>
        <dbReference type="ChEBI" id="CHEBI:456216"/>
    </reaction>
    <physiologicalReaction direction="left-to-right" evidence="10">
        <dbReference type="Rhea" id="RHEA:13066"/>
    </physiologicalReaction>
</comment>
<evidence type="ECO:0000256" key="5">
    <source>
        <dbReference type="ARBA" id="ARBA00022801"/>
    </source>
</evidence>
<evidence type="ECO:0000313" key="13">
    <source>
        <dbReference type="WBParaSite" id="ALUE_0001248901-mRNA-1"/>
    </source>
</evidence>
<evidence type="ECO:0000256" key="4">
    <source>
        <dbReference type="ARBA" id="ARBA00022741"/>
    </source>
</evidence>
<keyword evidence="7" id="KW-0472">Membrane</keyword>
<dbReference type="InterPro" id="IPR027417">
    <property type="entry name" value="P-loop_NTPase"/>
</dbReference>
<dbReference type="InterPro" id="IPR003959">
    <property type="entry name" value="ATPase_AAA_core"/>
</dbReference>
<dbReference type="WBParaSite" id="ALUE_0001248901-mRNA-1">
    <property type="protein sequence ID" value="ALUE_0001248901-mRNA-1"/>
    <property type="gene ID" value="ALUE_0001248901"/>
</dbReference>
<dbReference type="GO" id="GO:0016887">
    <property type="term" value="F:ATP hydrolysis activity"/>
    <property type="evidence" value="ECO:0007669"/>
    <property type="project" value="InterPro"/>
</dbReference>
<evidence type="ECO:0000256" key="1">
    <source>
        <dbReference type="ARBA" id="ARBA00004370"/>
    </source>
</evidence>
<dbReference type="Pfam" id="PF00004">
    <property type="entry name" value="AAA"/>
    <property type="match status" value="2"/>
</dbReference>
<dbReference type="GO" id="GO:0005778">
    <property type="term" value="C:peroxisomal membrane"/>
    <property type="evidence" value="ECO:0007669"/>
    <property type="project" value="TreeGrafter"/>
</dbReference>
<organism evidence="12 13">
    <name type="scientific">Ascaris lumbricoides</name>
    <name type="common">Giant roundworm</name>
    <dbReference type="NCBI Taxonomy" id="6252"/>
    <lineage>
        <taxon>Eukaryota</taxon>
        <taxon>Metazoa</taxon>
        <taxon>Ecdysozoa</taxon>
        <taxon>Nematoda</taxon>
        <taxon>Chromadorea</taxon>
        <taxon>Rhabditida</taxon>
        <taxon>Spirurina</taxon>
        <taxon>Ascaridomorpha</taxon>
        <taxon>Ascaridoidea</taxon>
        <taxon>Ascarididae</taxon>
        <taxon>Ascaris</taxon>
    </lineage>
</organism>
<comment type="similarity">
    <text evidence="2">Belongs to the AAA ATPase family.</text>
</comment>
<dbReference type="AlphaFoldDB" id="A0A9J2PT87"/>
<dbReference type="PANTHER" id="PTHR23077">
    <property type="entry name" value="AAA-FAMILY ATPASE"/>
    <property type="match status" value="1"/>
</dbReference>
<keyword evidence="6" id="KW-0067">ATP-binding</keyword>
<reference evidence="13" key="1">
    <citation type="submission" date="2023-03" db="UniProtKB">
        <authorList>
            <consortium name="WormBaseParasite"/>
        </authorList>
    </citation>
    <scope>IDENTIFICATION</scope>
</reference>